<sequence>MSIARELLEEADKRLKRSRVNRVIDGNGEERTDCIVITPEMREAARRRGKLETYRNRTENPFTMVNMEGAKQLATMERLSTKELGYFLVLQSYIGYDNMLKMSLDARIPMTEKGLAEVLRIRDKRTYSNLLRRFDELGLIQSQRVSLFKKEYEAFYISKAYCLRGTSKETRLVKVFIEAMHELYSQQDIKPADIGFLYRILPYMHFESNHLVRHPYEKDLSSAEALSLRDVVEITGMDEKNVKEHLRIKLSGEHVFGSFKAGKNSVYKVNPSLFYRGIASELVKADFTLTEQSRN</sequence>
<evidence type="ECO:0000313" key="1">
    <source>
        <dbReference type="EMBL" id="MDO7908700.1"/>
    </source>
</evidence>
<proteinExistence type="predicted"/>
<reference evidence="1 2" key="1">
    <citation type="submission" date="2023-07" db="EMBL/GenBank/DDBJ databases">
        <title>Paenibacillus sp. JX-17 nov. isolated from soil.</title>
        <authorList>
            <person name="Wan Y."/>
            <person name="Liu B."/>
        </authorList>
    </citation>
    <scope>NUCLEOTIDE SEQUENCE [LARGE SCALE GENOMIC DNA]</scope>
    <source>
        <strain evidence="1 2">JX-17</strain>
    </source>
</reference>
<evidence type="ECO:0000313" key="2">
    <source>
        <dbReference type="Proteomes" id="UP001240171"/>
    </source>
</evidence>
<keyword evidence="2" id="KW-1185">Reference proteome</keyword>
<name>A0ABT9CHH0_9BACL</name>
<accession>A0ABT9CHH0</accession>
<protein>
    <submittedName>
        <fullName evidence="1">Uncharacterized protein</fullName>
    </submittedName>
</protein>
<organism evidence="1 2">
    <name type="scientific">Paenibacillus lacisoli</name>
    <dbReference type="NCBI Taxonomy" id="3064525"/>
    <lineage>
        <taxon>Bacteria</taxon>
        <taxon>Bacillati</taxon>
        <taxon>Bacillota</taxon>
        <taxon>Bacilli</taxon>
        <taxon>Bacillales</taxon>
        <taxon>Paenibacillaceae</taxon>
        <taxon>Paenibacillus</taxon>
    </lineage>
</organism>
<dbReference type="EMBL" id="JAUQTB010000020">
    <property type="protein sequence ID" value="MDO7908700.1"/>
    <property type="molecule type" value="Genomic_DNA"/>
</dbReference>
<dbReference type="Proteomes" id="UP001240171">
    <property type="component" value="Unassembled WGS sequence"/>
</dbReference>
<dbReference type="RefSeq" id="WP_305025922.1">
    <property type="nucleotide sequence ID" value="NZ_JAUQTB010000020.1"/>
</dbReference>
<comment type="caution">
    <text evidence="1">The sequence shown here is derived from an EMBL/GenBank/DDBJ whole genome shotgun (WGS) entry which is preliminary data.</text>
</comment>
<gene>
    <name evidence="1" type="ORF">Q5741_20135</name>
</gene>